<reference evidence="2" key="2">
    <citation type="submission" date="2023-04" db="EMBL/GenBank/DDBJ databases">
        <title>Paracnuella aquatica gen. nov., sp. nov., a member of the family Chitinophagaceae isolated from a hot spring.</title>
        <authorList>
            <person name="Wang C."/>
        </authorList>
    </citation>
    <scope>NUCLEOTIDE SEQUENCE</scope>
    <source>
        <strain evidence="2">LB-8</strain>
    </source>
</reference>
<comment type="caution">
    <text evidence="2">The sequence shown here is derived from an EMBL/GenBank/DDBJ whole genome shotgun (WGS) entry which is preliminary data.</text>
</comment>
<dbReference type="Pfam" id="PF12972">
    <property type="entry name" value="NAGLU_C"/>
    <property type="match status" value="1"/>
</dbReference>
<dbReference type="Proteomes" id="UP001155483">
    <property type="component" value="Unassembled WGS sequence"/>
</dbReference>
<keyword evidence="3" id="KW-1185">Reference proteome</keyword>
<dbReference type="EMBL" id="JAOTIF010000039">
    <property type="protein sequence ID" value="MCU7552632.1"/>
    <property type="molecule type" value="Genomic_DNA"/>
</dbReference>
<dbReference type="AlphaFoldDB" id="A0A9X2Y183"/>
<gene>
    <name evidence="2" type="ORF">OCK74_26165</name>
</gene>
<dbReference type="InterPro" id="IPR024732">
    <property type="entry name" value="NAGLU_C"/>
</dbReference>
<accession>A0A9X2Y183</accession>
<protein>
    <submittedName>
        <fullName evidence="2">Alpha-N-acetylglucosaminidase C-terminal domain-containing protein</fullName>
    </submittedName>
</protein>
<reference evidence="2" key="1">
    <citation type="submission" date="2022-09" db="EMBL/GenBank/DDBJ databases">
        <authorList>
            <person name="Yuan C."/>
            <person name="Ke Z."/>
        </authorList>
    </citation>
    <scope>NUCLEOTIDE SEQUENCE</scope>
    <source>
        <strain evidence="2">LB-8</strain>
    </source>
</reference>
<sequence>MSTLYYDRWKKYIDHKQAELEGNSEGAKAIDFYAMEKDWANKTGEKYEEKTIKDYVGLANAVYKKAISLTD</sequence>
<evidence type="ECO:0000313" key="3">
    <source>
        <dbReference type="Proteomes" id="UP001155483"/>
    </source>
</evidence>
<proteinExistence type="predicted"/>
<evidence type="ECO:0000313" key="2">
    <source>
        <dbReference type="EMBL" id="MCU7552632.1"/>
    </source>
</evidence>
<dbReference type="Gene3D" id="1.20.120.670">
    <property type="entry name" value="N-acetyl-b-d-glucoasminidase"/>
    <property type="match status" value="1"/>
</dbReference>
<name>A0A9X2Y183_9BACT</name>
<feature type="domain" description="Alpha-N-acetylglucosaminidase C-terminal" evidence="1">
    <location>
        <begin position="1"/>
        <end position="65"/>
    </location>
</feature>
<dbReference type="RefSeq" id="WP_279300068.1">
    <property type="nucleotide sequence ID" value="NZ_JAOTIF010000039.1"/>
</dbReference>
<organism evidence="2 3">
    <name type="scientific">Paraflavisolibacter caeni</name>
    <dbReference type="NCBI Taxonomy" id="2982496"/>
    <lineage>
        <taxon>Bacteria</taxon>
        <taxon>Pseudomonadati</taxon>
        <taxon>Bacteroidota</taxon>
        <taxon>Chitinophagia</taxon>
        <taxon>Chitinophagales</taxon>
        <taxon>Chitinophagaceae</taxon>
        <taxon>Paraflavisolibacter</taxon>
    </lineage>
</organism>
<evidence type="ECO:0000259" key="1">
    <source>
        <dbReference type="Pfam" id="PF12972"/>
    </source>
</evidence>